<proteinExistence type="predicted"/>
<dbReference type="EMBL" id="JAKZEL010000012">
    <property type="protein sequence ID" value="KAI4538672.1"/>
    <property type="molecule type" value="Genomic_DNA"/>
</dbReference>
<name>A0AAD4U5I1_OVIAM</name>
<sequence>MLVSGEGDAFHLEVILIQRHWLKKKKSEVMQEKCHLEGISGPLAYGKKRGTPDWDRALKTEKMRFHTAAKPGNRSRRAVFASHQRPAAKLPYPSSSCPRPAKGTVSLDWPRFIGGGEEKKQQALNVKLCLLFRCMQGVVSRRGARTRAALNPLVPREDYVGVTNDTRPKAEQDGCLRTFTNSQNGFVLLETIMVERPDPQPMASLEDFWSFSDQPPGYSLGPTLD</sequence>
<reference evidence="1" key="1">
    <citation type="submission" date="2022-03" db="EMBL/GenBank/DDBJ databases">
        <title>Genomic analyses of argali, domestic sheep and their hybrids provide insights into chromosomal evolution, heterosis and genetic basis of agronomic traits.</title>
        <authorList>
            <person name="Li M."/>
        </authorList>
    </citation>
    <scope>NUCLEOTIDE SEQUENCE</scope>
    <source>
        <strain evidence="1">CAU-MHL-2022a</strain>
        <tissue evidence="1">Skin</tissue>
    </source>
</reference>
<dbReference type="AlphaFoldDB" id="A0AAD4U5I1"/>
<dbReference type="Proteomes" id="UP001214576">
    <property type="component" value="Unassembled WGS sequence"/>
</dbReference>
<evidence type="ECO:0000313" key="2">
    <source>
        <dbReference type="Proteomes" id="UP001214576"/>
    </source>
</evidence>
<accession>A0AAD4U5I1</accession>
<gene>
    <name evidence="1" type="ORF">MG293_010939</name>
</gene>
<evidence type="ECO:0000313" key="1">
    <source>
        <dbReference type="EMBL" id="KAI4538672.1"/>
    </source>
</evidence>
<protein>
    <submittedName>
        <fullName evidence="1">Uncharacterized protein</fullName>
    </submittedName>
</protein>
<comment type="caution">
    <text evidence="1">The sequence shown here is derived from an EMBL/GenBank/DDBJ whole genome shotgun (WGS) entry which is preliminary data.</text>
</comment>
<organism evidence="1 2">
    <name type="scientific">Ovis ammon polii</name>
    <dbReference type="NCBI Taxonomy" id="230172"/>
    <lineage>
        <taxon>Eukaryota</taxon>
        <taxon>Metazoa</taxon>
        <taxon>Chordata</taxon>
        <taxon>Craniata</taxon>
        <taxon>Vertebrata</taxon>
        <taxon>Euteleostomi</taxon>
        <taxon>Mammalia</taxon>
        <taxon>Eutheria</taxon>
        <taxon>Laurasiatheria</taxon>
        <taxon>Artiodactyla</taxon>
        <taxon>Ruminantia</taxon>
        <taxon>Pecora</taxon>
        <taxon>Bovidae</taxon>
        <taxon>Caprinae</taxon>
        <taxon>Ovis</taxon>
    </lineage>
</organism>
<keyword evidence="2" id="KW-1185">Reference proteome</keyword>